<dbReference type="InterPro" id="IPR009091">
    <property type="entry name" value="RCC1/BLIP-II"/>
</dbReference>
<evidence type="ECO:0000256" key="1">
    <source>
        <dbReference type="ARBA" id="ARBA00022737"/>
    </source>
</evidence>
<keyword evidence="6" id="KW-1185">Reference proteome</keyword>
<dbReference type="InterPro" id="IPR051210">
    <property type="entry name" value="Ub_ligase/GEF_domain"/>
</dbReference>
<dbReference type="PROSITE" id="PS00626">
    <property type="entry name" value="RCC1_2"/>
    <property type="match status" value="1"/>
</dbReference>
<proteinExistence type="predicted"/>
<feature type="repeat" description="RCC1" evidence="2">
    <location>
        <begin position="152"/>
        <end position="202"/>
    </location>
</feature>
<dbReference type="PANTHER" id="PTHR22870">
    <property type="entry name" value="REGULATOR OF CHROMOSOME CONDENSATION"/>
    <property type="match status" value="1"/>
</dbReference>
<evidence type="ECO:0000256" key="3">
    <source>
        <dbReference type="SAM" id="MobiDB-lite"/>
    </source>
</evidence>
<dbReference type="Pfam" id="PF00415">
    <property type="entry name" value="RCC1"/>
    <property type="match status" value="2"/>
</dbReference>
<feature type="repeat" description="RCC1" evidence="2">
    <location>
        <begin position="308"/>
        <end position="358"/>
    </location>
</feature>
<evidence type="ECO:0000313" key="5">
    <source>
        <dbReference type="EMBL" id="KAL0478203.1"/>
    </source>
</evidence>
<dbReference type="EMBL" id="JAOPGA020000327">
    <property type="protein sequence ID" value="KAL0478203.1"/>
    <property type="molecule type" value="Genomic_DNA"/>
</dbReference>
<comment type="caution">
    <text evidence="5">The sequence shown here is derived from an EMBL/GenBank/DDBJ whole genome shotgun (WGS) entry which is preliminary data.</text>
</comment>
<dbReference type="Proteomes" id="UP001431209">
    <property type="component" value="Unassembled WGS sequence"/>
</dbReference>
<dbReference type="PROSITE" id="PS50012">
    <property type="entry name" value="RCC1_3"/>
    <property type="match status" value="6"/>
</dbReference>
<dbReference type="InterPro" id="IPR058923">
    <property type="entry name" value="RCC1-like_dom"/>
</dbReference>
<dbReference type="InterPro" id="IPR000408">
    <property type="entry name" value="Reg_chr_condens"/>
</dbReference>
<dbReference type="PANTHER" id="PTHR22870:SF408">
    <property type="entry name" value="OS09G0560450 PROTEIN"/>
    <property type="match status" value="1"/>
</dbReference>
<organism evidence="5 6">
    <name type="scientific">Acrasis kona</name>
    <dbReference type="NCBI Taxonomy" id="1008807"/>
    <lineage>
        <taxon>Eukaryota</taxon>
        <taxon>Discoba</taxon>
        <taxon>Heterolobosea</taxon>
        <taxon>Tetramitia</taxon>
        <taxon>Eutetramitia</taxon>
        <taxon>Acrasidae</taxon>
        <taxon>Acrasis</taxon>
    </lineage>
</organism>
<dbReference type="Pfam" id="PF25390">
    <property type="entry name" value="WD40_RLD"/>
    <property type="match status" value="1"/>
</dbReference>
<name>A0AAW2YLK2_9EUKA</name>
<evidence type="ECO:0000259" key="4">
    <source>
        <dbReference type="Pfam" id="PF25390"/>
    </source>
</evidence>
<feature type="region of interest" description="Disordered" evidence="3">
    <location>
        <begin position="1"/>
        <end position="22"/>
    </location>
</feature>
<keyword evidence="5" id="KW-0675">Receptor</keyword>
<dbReference type="PRINTS" id="PR00633">
    <property type="entry name" value="RCCNDNSATION"/>
</dbReference>
<gene>
    <name evidence="5" type="ORF">AKO1_001498</name>
</gene>
<sequence length="358" mass="38447">MDVITFGANEKGQLGSGDQQQRNDLSFTIPQHKFKSISSGGFHNIALKEDGSVYAWGYGNNGQLGGGNTEDRSTPTLVEGVKGVQIAAGQLHSLVLTDDGKLMGFGDNAYGQLAQGVDDDFMRDVPTVINIEKSVKNIHVGGYYNIVETVDGEYYGWGANNGALGIGNSDQKRVPTKIEELSNKNVKKITTGSGHCLYLTQDGKVHGTGYNRQGQLGLGDKDKSMVKNNFSPTFEFLSVKDIIAAGNSTLCVTEGGELFVCGQNAQGELSLDDRTNRNVPTRLELPEPVEKVWGNSGSSHFFVKLNSGKIFACGRNEKGQRGVSNNEKSLVPEEVVGLEGKNVSEIVCGSHHTMVVVV</sequence>
<feature type="repeat" description="RCC1" evidence="2">
    <location>
        <begin position="1"/>
        <end position="50"/>
    </location>
</feature>
<feature type="repeat" description="RCC1" evidence="2">
    <location>
        <begin position="51"/>
        <end position="99"/>
    </location>
</feature>
<protein>
    <submittedName>
        <fullName evidence="5">Ultraviolet-B receptor UVR8</fullName>
    </submittedName>
</protein>
<keyword evidence="1" id="KW-0677">Repeat</keyword>
<accession>A0AAW2YLK2</accession>
<evidence type="ECO:0000256" key="2">
    <source>
        <dbReference type="PROSITE-ProRule" id="PRU00235"/>
    </source>
</evidence>
<dbReference type="SUPFAM" id="SSF50985">
    <property type="entry name" value="RCC1/BLIP-II"/>
    <property type="match status" value="2"/>
</dbReference>
<feature type="repeat" description="RCC1" evidence="2">
    <location>
        <begin position="203"/>
        <end position="255"/>
    </location>
</feature>
<feature type="repeat" description="RCC1" evidence="2">
    <location>
        <begin position="100"/>
        <end position="151"/>
    </location>
</feature>
<dbReference type="AlphaFoldDB" id="A0AAW2YLK2"/>
<reference evidence="5 6" key="1">
    <citation type="submission" date="2024-03" db="EMBL/GenBank/DDBJ databases">
        <title>The Acrasis kona genome and developmental transcriptomes reveal deep origins of eukaryotic multicellular pathways.</title>
        <authorList>
            <person name="Sheikh S."/>
            <person name="Fu C.-J."/>
            <person name="Brown M.W."/>
            <person name="Baldauf S.L."/>
        </authorList>
    </citation>
    <scope>NUCLEOTIDE SEQUENCE [LARGE SCALE GENOMIC DNA]</scope>
    <source>
        <strain evidence="5 6">ATCC MYA-3509</strain>
    </source>
</reference>
<feature type="domain" description="RCC1-like" evidence="4">
    <location>
        <begin position="134"/>
        <end position="356"/>
    </location>
</feature>
<evidence type="ECO:0000313" key="6">
    <source>
        <dbReference type="Proteomes" id="UP001431209"/>
    </source>
</evidence>
<dbReference type="Gene3D" id="2.130.10.30">
    <property type="entry name" value="Regulator of chromosome condensation 1/beta-lactamase-inhibitor protein II"/>
    <property type="match status" value="2"/>
</dbReference>